<organism evidence="1 2">
    <name type="scientific">Immundisolibacter cernigliae</name>
    <dbReference type="NCBI Taxonomy" id="1810504"/>
    <lineage>
        <taxon>Bacteria</taxon>
        <taxon>Pseudomonadati</taxon>
        <taxon>Pseudomonadota</taxon>
        <taxon>Gammaproteobacteria</taxon>
        <taxon>Immundisolibacterales</taxon>
        <taxon>Immundisolibacteraceae</taxon>
        <taxon>Immundisolibacter</taxon>
    </lineage>
</organism>
<reference evidence="2" key="1">
    <citation type="submission" date="2016-03" db="EMBL/GenBank/DDBJ databases">
        <title>Complete genome sequence of Solimmundus cernigliae, representing a novel lineage of polycyclic aromatic hydrocarbon degraders within the Gammaproteobacteria.</title>
        <authorList>
            <person name="Singleton D.R."/>
            <person name="Dickey A.N."/>
            <person name="Scholl E.H."/>
            <person name="Wright F.A."/>
            <person name="Aitken M.D."/>
        </authorList>
    </citation>
    <scope>NUCLEOTIDE SEQUENCE [LARGE SCALE GENOMIC DNA]</scope>
    <source>
        <strain evidence="2">TR3.2</strain>
    </source>
</reference>
<evidence type="ECO:0000313" key="1">
    <source>
        <dbReference type="EMBL" id="ANX03100.1"/>
    </source>
</evidence>
<dbReference type="Gene3D" id="3.30.450.40">
    <property type="match status" value="1"/>
</dbReference>
<dbReference type="STRING" id="1810504.PG2T_02130"/>
<dbReference type="PANTHER" id="PTHR38765">
    <property type="entry name" value="DUF484 DOMAIN-CONTAINING PROTEIN"/>
    <property type="match status" value="1"/>
</dbReference>
<proteinExistence type="predicted"/>
<dbReference type="Pfam" id="PF04340">
    <property type="entry name" value="DUF484"/>
    <property type="match status" value="1"/>
</dbReference>
<protein>
    <recommendedName>
        <fullName evidence="3">Phytochrome sensor protein</fullName>
    </recommendedName>
</protein>
<dbReference type="KEGG" id="gbi:PG2T_02130"/>
<dbReference type="Proteomes" id="UP000092952">
    <property type="component" value="Chromosome"/>
</dbReference>
<dbReference type="PANTHER" id="PTHR38765:SF1">
    <property type="entry name" value="DUF484 DOMAIN-CONTAINING PROTEIN"/>
    <property type="match status" value="1"/>
</dbReference>
<dbReference type="InterPro" id="IPR007435">
    <property type="entry name" value="DUF484"/>
</dbReference>
<sequence length="222" mass="23796">MKKSTAKPAADADQVAAYLLLNPDFFESHPQVFEALDVPHPTGGAVSLVERQVAVLRERNRALTARLDAVIEAAHRHDDQYRKLFELAIALAACRDLPALLHALATHLRRDFGTDALRVLAHTAPASGTPLLVSAFDAAPFAADIERSKPRCLPQSELPIVQPYLDAPTASAAILPLAAGAAPALLLLGSHDAERFSPELGTLLLERLAQLTGAHWHRLSGA</sequence>
<accession>A0A1B1YQQ9</accession>
<dbReference type="InParanoid" id="A0A1B1YQQ9"/>
<dbReference type="InterPro" id="IPR029016">
    <property type="entry name" value="GAF-like_dom_sf"/>
</dbReference>
<keyword evidence="2" id="KW-1185">Reference proteome</keyword>
<dbReference type="AlphaFoldDB" id="A0A1B1YQQ9"/>
<dbReference type="EMBL" id="CP014671">
    <property type="protein sequence ID" value="ANX03100.1"/>
    <property type="molecule type" value="Genomic_DNA"/>
</dbReference>
<dbReference type="FunCoup" id="A0A1B1YQQ9">
    <property type="interactions" value="29"/>
</dbReference>
<gene>
    <name evidence="1" type="ORF">PG2T_02130</name>
</gene>
<evidence type="ECO:0000313" key="2">
    <source>
        <dbReference type="Proteomes" id="UP000092952"/>
    </source>
</evidence>
<name>A0A1B1YQQ9_9GAMM</name>
<dbReference type="RefSeq" id="WP_068802608.1">
    <property type="nucleotide sequence ID" value="NZ_CP014671.1"/>
</dbReference>
<evidence type="ECO:0008006" key="3">
    <source>
        <dbReference type="Google" id="ProtNLM"/>
    </source>
</evidence>
<dbReference type="OrthoDB" id="8525200at2"/>